<comment type="caution">
    <text evidence="1">The sequence shown here is derived from an EMBL/GenBank/DDBJ whole genome shotgun (WGS) entry which is preliminary data.</text>
</comment>
<protein>
    <submittedName>
        <fullName evidence="1">Uncharacterized protein</fullName>
    </submittedName>
</protein>
<evidence type="ECO:0000313" key="2">
    <source>
        <dbReference type="Proteomes" id="UP000784294"/>
    </source>
</evidence>
<dbReference type="EMBL" id="CAAALY010014597">
    <property type="protein sequence ID" value="VEL12377.1"/>
    <property type="molecule type" value="Genomic_DNA"/>
</dbReference>
<name>A0A448WI62_9PLAT</name>
<reference evidence="1" key="1">
    <citation type="submission" date="2018-11" db="EMBL/GenBank/DDBJ databases">
        <authorList>
            <consortium name="Pathogen Informatics"/>
        </authorList>
    </citation>
    <scope>NUCLEOTIDE SEQUENCE</scope>
</reference>
<sequence>MHKLAGTTDRHTQTNGKVSLASTYCRNTVVPFISSSLHCLVGFCQCPVSTQAPPFCTFVLLLTSSPHFGLSLPTFSRSPRSPRLPHSSHSSRPGQACFDRLFSPPPAPLYMHSESHYPEPGRKLFTPVDTVHLDRDTRAVNLPCVQLTMYTACSLWDLTIVLTSRRKASLPL</sequence>
<keyword evidence="2" id="KW-1185">Reference proteome</keyword>
<dbReference type="AlphaFoldDB" id="A0A448WI62"/>
<proteinExistence type="predicted"/>
<organism evidence="1 2">
    <name type="scientific">Protopolystoma xenopodis</name>
    <dbReference type="NCBI Taxonomy" id="117903"/>
    <lineage>
        <taxon>Eukaryota</taxon>
        <taxon>Metazoa</taxon>
        <taxon>Spiralia</taxon>
        <taxon>Lophotrochozoa</taxon>
        <taxon>Platyhelminthes</taxon>
        <taxon>Monogenea</taxon>
        <taxon>Polyopisthocotylea</taxon>
        <taxon>Polystomatidea</taxon>
        <taxon>Polystomatidae</taxon>
        <taxon>Protopolystoma</taxon>
    </lineage>
</organism>
<gene>
    <name evidence="1" type="ORF">PXEA_LOCUS5817</name>
</gene>
<dbReference type="Proteomes" id="UP000784294">
    <property type="component" value="Unassembled WGS sequence"/>
</dbReference>
<evidence type="ECO:0000313" key="1">
    <source>
        <dbReference type="EMBL" id="VEL12377.1"/>
    </source>
</evidence>
<accession>A0A448WI62</accession>